<dbReference type="EMBL" id="JAACJP010000024">
    <property type="protein sequence ID" value="KAF5377231.1"/>
    <property type="molecule type" value="Genomic_DNA"/>
</dbReference>
<evidence type="ECO:0000313" key="3">
    <source>
        <dbReference type="Proteomes" id="UP000565441"/>
    </source>
</evidence>
<dbReference type="AlphaFoldDB" id="A0A8H5H5Y4"/>
<protein>
    <submittedName>
        <fullName evidence="2">Uncharacterized protein</fullName>
    </submittedName>
</protein>
<gene>
    <name evidence="2" type="ORF">D9615_006341</name>
</gene>
<comment type="caution">
    <text evidence="2">The sequence shown here is derived from an EMBL/GenBank/DDBJ whole genome shotgun (WGS) entry which is preliminary data.</text>
</comment>
<sequence length="95" mass="10495">MSSTQKNVNLGVPNVQALRQKAVQSLNFVSRPKTLIPRTYANDRPKSKSVIAEGAPKKGVDQVESSSGIKSRLASKFPKQVSRKNIPAECYYTFQ</sequence>
<organism evidence="2 3">
    <name type="scientific">Tricholomella constricta</name>
    <dbReference type="NCBI Taxonomy" id="117010"/>
    <lineage>
        <taxon>Eukaryota</taxon>
        <taxon>Fungi</taxon>
        <taxon>Dikarya</taxon>
        <taxon>Basidiomycota</taxon>
        <taxon>Agaricomycotina</taxon>
        <taxon>Agaricomycetes</taxon>
        <taxon>Agaricomycetidae</taxon>
        <taxon>Agaricales</taxon>
        <taxon>Tricholomatineae</taxon>
        <taxon>Lyophyllaceae</taxon>
        <taxon>Tricholomella</taxon>
    </lineage>
</organism>
<accession>A0A8H5H5Y4</accession>
<reference evidence="2 3" key="1">
    <citation type="journal article" date="2020" name="ISME J.">
        <title>Uncovering the hidden diversity of litter-decomposition mechanisms in mushroom-forming fungi.</title>
        <authorList>
            <person name="Floudas D."/>
            <person name="Bentzer J."/>
            <person name="Ahren D."/>
            <person name="Johansson T."/>
            <person name="Persson P."/>
            <person name="Tunlid A."/>
        </authorList>
    </citation>
    <scope>NUCLEOTIDE SEQUENCE [LARGE SCALE GENOMIC DNA]</scope>
    <source>
        <strain evidence="2 3">CBS 661.87</strain>
    </source>
</reference>
<proteinExistence type="predicted"/>
<keyword evidence="3" id="KW-1185">Reference proteome</keyword>
<dbReference type="Proteomes" id="UP000565441">
    <property type="component" value="Unassembled WGS sequence"/>
</dbReference>
<evidence type="ECO:0000313" key="2">
    <source>
        <dbReference type="EMBL" id="KAF5377231.1"/>
    </source>
</evidence>
<evidence type="ECO:0000256" key="1">
    <source>
        <dbReference type="SAM" id="MobiDB-lite"/>
    </source>
</evidence>
<dbReference type="OrthoDB" id="3041138at2759"/>
<name>A0A8H5H5Y4_9AGAR</name>
<feature type="region of interest" description="Disordered" evidence="1">
    <location>
        <begin position="39"/>
        <end position="66"/>
    </location>
</feature>